<keyword evidence="4" id="KW-1185">Reference proteome</keyword>
<accession>A0A437M6S8</accession>
<comment type="caution">
    <text evidence="3">The sequence shown here is derived from an EMBL/GenBank/DDBJ whole genome shotgun (WGS) entry which is preliminary data.</text>
</comment>
<feature type="region of interest" description="Disordered" evidence="1">
    <location>
        <begin position="84"/>
        <end position="103"/>
    </location>
</feature>
<organism evidence="3 4">
    <name type="scientific">Sphingomonas crocodyli</name>
    <dbReference type="NCBI Taxonomy" id="1979270"/>
    <lineage>
        <taxon>Bacteria</taxon>
        <taxon>Pseudomonadati</taxon>
        <taxon>Pseudomonadota</taxon>
        <taxon>Alphaproteobacteria</taxon>
        <taxon>Sphingomonadales</taxon>
        <taxon>Sphingomonadaceae</taxon>
        <taxon>Sphingomonas</taxon>
    </lineage>
</organism>
<proteinExistence type="predicted"/>
<keyword evidence="2" id="KW-0472">Membrane</keyword>
<protein>
    <submittedName>
        <fullName evidence="3">Uncharacterized protein</fullName>
    </submittedName>
</protein>
<reference evidence="3 4" key="1">
    <citation type="submission" date="2019-01" db="EMBL/GenBank/DDBJ databases">
        <authorList>
            <person name="Chen W.-M."/>
        </authorList>
    </citation>
    <scope>NUCLEOTIDE SEQUENCE [LARGE SCALE GENOMIC DNA]</scope>
    <source>
        <strain evidence="3 4">CCP-7</strain>
    </source>
</reference>
<gene>
    <name evidence="3" type="ORF">EOD43_05085</name>
</gene>
<name>A0A437M6S8_9SPHN</name>
<evidence type="ECO:0000313" key="3">
    <source>
        <dbReference type="EMBL" id="RVT93266.1"/>
    </source>
</evidence>
<dbReference type="Proteomes" id="UP000282971">
    <property type="component" value="Unassembled WGS sequence"/>
</dbReference>
<dbReference type="RefSeq" id="WP_127741698.1">
    <property type="nucleotide sequence ID" value="NZ_SACN01000001.1"/>
</dbReference>
<feature type="compositionally biased region" description="Polar residues" evidence="1">
    <location>
        <begin position="86"/>
        <end position="95"/>
    </location>
</feature>
<evidence type="ECO:0000313" key="4">
    <source>
        <dbReference type="Proteomes" id="UP000282971"/>
    </source>
</evidence>
<dbReference type="AlphaFoldDB" id="A0A437M6S8"/>
<keyword evidence="2" id="KW-0812">Transmembrane</keyword>
<dbReference type="EMBL" id="SACN01000001">
    <property type="protein sequence ID" value="RVT93266.1"/>
    <property type="molecule type" value="Genomic_DNA"/>
</dbReference>
<evidence type="ECO:0000256" key="2">
    <source>
        <dbReference type="SAM" id="Phobius"/>
    </source>
</evidence>
<dbReference type="OrthoDB" id="7571519at2"/>
<evidence type="ECO:0000256" key="1">
    <source>
        <dbReference type="SAM" id="MobiDB-lite"/>
    </source>
</evidence>
<sequence length="103" mass="10806">MSIGSNRVIRDMGLRLGGAALVTAGVFALGRAEALEKLGPLHPGIEEYVLAAIGFLALSAGAMLLIMGIHIFDRVPLSSRWANIPNLDQQPSDLASRSADPAL</sequence>
<feature type="transmembrane region" description="Helical" evidence="2">
    <location>
        <begin position="48"/>
        <end position="72"/>
    </location>
</feature>
<keyword evidence="2" id="KW-1133">Transmembrane helix</keyword>